<dbReference type="RefSeq" id="WP_158680926.1">
    <property type="nucleotide sequence ID" value="NZ_BAAAGO010000033.1"/>
</dbReference>
<dbReference type="KEGG" id="mgg:MPLG2_1424"/>
<organism evidence="1 2">
    <name type="scientific">Micropruina glycogenica</name>
    <dbReference type="NCBI Taxonomy" id="75385"/>
    <lineage>
        <taxon>Bacteria</taxon>
        <taxon>Bacillati</taxon>
        <taxon>Actinomycetota</taxon>
        <taxon>Actinomycetes</taxon>
        <taxon>Propionibacteriales</taxon>
        <taxon>Nocardioidaceae</taxon>
        <taxon>Micropruina</taxon>
    </lineage>
</organism>
<accession>A0A2N9JFV8</accession>
<keyword evidence="2" id="KW-1185">Reference proteome</keyword>
<dbReference type="Proteomes" id="UP000238164">
    <property type="component" value="Chromosome 1"/>
</dbReference>
<protein>
    <submittedName>
        <fullName evidence="1">Uncharacterized protein</fullName>
    </submittedName>
</protein>
<gene>
    <name evidence="1" type="ORF">MPLG2_1424</name>
</gene>
<dbReference type="AlphaFoldDB" id="A0A2N9JFV8"/>
<evidence type="ECO:0000313" key="1">
    <source>
        <dbReference type="EMBL" id="SPD86460.1"/>
    </source>
</evidence>
<proteinExistence type="predicted"/>
<reference evidence="1 2" key="1">
    <citation type="submission" date="2018-02" db="EMBL/GenBank/DDBJ databases">
        <authorList>
            <person name="Cohen D.B."/>
            <person name="Kent A.D."/>
        </authorList>
    </citation>
    <scope>NUCLEOTIDE SEQUENCE [LARGE SCALE GENOMIC DNA]</scope>
    <source>
        <strain evidence="1">1</strain>
    </source>
</reference>
<name>A0A2N9JFV8_9ACTN</name>
<sequence>MAIDGDGAADDERVPAPESVIVEVSPGTALVYGEAPEGFELMPFRLVTTGDQAAIASALATASAAFNLGGQAANALRQVQPGLYRMAAESVAKMHSTGATLMQSGGQSLGTIVQHGQVVGQARFIPAGGLQAAGVLAAVGPAMAMIAIQVQLNELQGLISQNLELTEGVLKTVRHEQWAELTGLQKAVGRAIEEAGEVGEVTPLIWQNVHGSEKDLQKHRDLFRRNVKNHAATLALHKGHTERLQYIEKNGEAMLLDLHSLLLAHRSWFEYQALRAGRARLEAGSNPSEARLLEKITSDASSEYHAVVEDMAGLLETLTRELSILAELPGKQTIPFTKASRSARDVAAMATQLLAAVERIGGSARKIPAPLERPATTYAKSDERMAKDLRILRWHVRADEEVLALAMTRTPPTGAIESVGDGIGRGLGALGSAFEAAFRRQDILEAATEGLDRDDLLVSVTSQRVLIADVDEFRSHGVIRKAIPTSDIRYVRFRDDNPEGVAEVDLITRTDDYHWRFGNGSATDAAVKRLGALLADQMAIPDSEREALLVALPFRTEAPKEITR</sequence>
<dbReference type="OrthoDB" id="3257812at2"/>
<evidence type="ECO:0000313" key="2">
    <source>
        <dbReference type="Proteomes" id="UP000238164"/>
    </source>
</evidence>
<dbReference type="EMBL" id="LT985188">
    <property type="protein sequence ID" value="SPD86460.1"/>
    <property type="molecule type" value="Genomic_DNA"/>
</dbReference>